<dbReference type="Proteomes" id="UP000185963">
    <property type="component" value="Unassembled WGS sequence"/>
</dbReference>
<comment type="caution">
    <text evidence="4">The sequence shown here is derived from an EMBL/GenBank/DDBJ whole genome shotgun (WGS) entry which is preliminary data.</text>
</comment>
<organism evidence="4 5">
    <name type="scientific">Actinomyces oris</name>
    <dbReference type="NCBI Taxonomy" id="544580"/>
    <lineage>
        <taxon>Bacteria</taxon>
        <taxon>Bacillati</taxon>
        <taxon>Actinomycetota</taxon>
        <taxon>Actinomycetes</taxon>
        <taxon>Actinomycetales</taxon>
        <taxon>Actinomycetaceae</taxon>
        <taxon>Actinomyces</taxon>
    </lineage>
</organism>
<keyword evidence="4" id="KW-0121">Carboxypeptidase</keyword>
<gene>
    <name evidence="4" type="ORF">BKH20_04060</name>
</gene>
<evidence type="ECO:0000256" key="2">
    <source>
        <dbReference type="ARBA" id="ARBA00022801"/>
    </source>
</evidence>
<sequence length="464" mass="46243">MRKVQTAALTAASLLVFGGYYSLGDALDLLPGPVTVAYADVAPRPFPTPAGPSAKTAAAPSGLDQGAPTPSKTALSGYAQGVASDAALTGGNVTASVVDVATGEELLDRSAATGVTPASTNKVLTAWAALSSMGPGHTLQTKAVLEGQTLTLVGGGDVLLADNEGDPSATAGHAGLGDLARATAEKLKSQGTTSVSLRLDDTLFTGAQWNEKWEAGNEQYVAKIQPIMVDVSATQNQGYPEDPAMGAAQAFAKHLSEAGITVDGEPTRAAASGGAREMASVSSAPLSDILALSLKTSDNTMTEVEGRLVAAHAKETTDFAGASKAVLAQLSKDGFDTSGVTLLDSSGLAKGNKVPARLLAQILAKAAGGEGSSAGRTLIADLPVAALDGTLDHRLHDTAAAGTVRAKTGSLEQTSSLAGVVTTADGRQLAFAVLANGFPANGVGAAAAAIDNHFVAPLASCGCS</sequence>
<evidence type="ECO:0000256" key="1">
    <source>
        <dbReference type="ARBA" id="ARBA00006096"/>
    </source>
</evidence>
<dbReference type="GO" id="GO:0004185">
    <property type="term" value="F:serine-type carboxypeptidase activity"/>
    <property type="evidence" value="ECO:0007669"/>
    <property type="project" value="InterPro"/>
</dbReference>
<dbReference type="OrthoDB" id="56883at2"/>
<dbReference type="EMBL" id="MSKS01000011">
    <property type="protein sequence ID" value="OLO71543.1"/>
    <property type="molecule type" value="Genomic_DNA"/>
</dbReference>
<dbReference type="GO" id="GO:0000270">
    <property type="term" value="P:peptidoglycan metabolic process"/>
    <property type="evidence" value="ECO:0007669"/>
    <property type="project" value="TreeGrafter"/>
</dbReference>
<dbReference type="GO" id="GO:0006508">
    <property type="term" value="P:proteolysis"/>
    <property type="evidence" value="ECO:0007669"/>
    <property type="project" value="InterPro"/>
</dbReference>
<keyword evidence="4" id="KW-0645">Protease</keyword>
<evidence type="ECO:0000256" key="3">
    <source>
        <dbReference type="SAM" id="MobiDB-lite"/>
    </source>
</evidence>
<dbReference type="InterPro" id="IPR000667">
    <property type="entry name" value="Peptidase_S13"/>
</dbReference>
<dbReference type="PRINTS" id="PR00922">
    <property type="entry name" value="DADACBPTASE3"/>
</dbReference>
<dbReference type="Gene3D" id="3.40.710.10">
    <property type="entry name" value="DD-peptidase/beta-lactamase superfamily"/>
    <property type="match status" value="2"/>
</dbReference>
<dbReference type="PANTHER" id="PTHR30023">
    <property type="entry name" value="D-ALANYL-D-ALANINE CARBOXYPEPTIDASE"/>
    <property type="match status" value="1"/>
</dbReference>
<reference evidence="4 5" key="1">
    <citation type="submission" date="2016-12" db="EMBL/GenBank/DDBJ databases">
        <title>Genomic comparison of strains in the 'Actinomyces naeslundii' group.</title>
        <authorList>
            <person name="Mughal S.R."/>
            <person name="Do T."/>
            <person name="Gilbert S.C."/>
            <person name="Witherden E.A."/>
            <person name="Didelot X."/>
            <person name="Beighton D."/>
        </authorList>
    </citation>
    <scope>NUCLEOTIDE SEQUENCE [LARGE SCALE GENOMIC DNA]</scope>
    <source>
        <strain evidence="4 5">WE8B-23</strain>
    </source>
</reference>
<protein>
    <submittedName>
        <fullName evidence="4">D-alanyl-D-alanine carboxypeptidase/D-alanyl-D-alanine-endopeptidase</fullName>
    </submittedName>
</protein>
<dbReference type="Pfam" id="PF02113">
    <property type="entry name" value="Peptidase_S13"/>
    <property type="match status" value="2"/>
</dbReference>
<dbReference type="InterPro" id="IPR012338">
    <property type="entry name" value="Beta-lactam/transpept-like"/>
</dbReference>
<dbReference type="NCBIfam" id="TIGR00666">
    <property type="entry name" value="PBP4"/>
    <property type="match status" value="1"/>
</dbReference>
<feature type="region of interest" description="Disordered" evidence="3">
    <location>
        <begin position="49"/>
        <end position="72"/>
    </location>
</feature>
<proteinExistence type="inferred from homology"/>
<dbReference type="RefSeq" id="WP_075390029.1">
    <property type="nucleotide sequence ID" value="NZ_MSKS01000011.1"/>
</dbReference>
<evidence type="ECO:0000313" key="4">
    <source>
        <dbReference type="EMBL" id="OLO71543.1"/>
    </source>
</evidence>
<name>A0A1Q8WTW5_9ACTO</name>
<keyword evidence="2" id="KW-0378">Hydrolase</keyword>
<dbReference type="PANTHER" id="PTHR30023:SF0">
    <property type="entry name" value="PENICILLIN-SENSITIVE CARBOXYPEPTIDASE A"/>
    <property type="match status" value="1"/>
</dbReference>
<accession>A0A1Q8WTW5</accession>
<evidence type="ECO:0000313" key="5">
    <source>
        <dbReference type="Proteomes" id="UP000185963"/>
    </source>
</evidence>
<dbReference type="SUPFAM" id="SSF56601">
    <property type="entry name" value="beta-lactamase/transpeptidase-like"/>
    <property type="match status" value="1"/>
</dbReference>
<dbReference type="AlphaFoldDB" id="A0A1Q8WTW5"/>
<comment type="similarity">
    <text evidence="1">Belongs to the peptidase S13 family.</text>
</comment>